<feature type="transmembrane region" description="Helical" evidence="1">
    <location>
        <begin position="29"/>
        <end position="48"/>
    </location>
</feature>
<keyword evidence="3" id="KW-1185">Reference proteome</keyword>
<dbReference type="EMBL" id="QKSB01000014">
    <property type="protein sequence ID" value="PZE15922.1"/>
    <property type="molecule type" value="Genomic_DNA"/>
</dbReference>
<evidence type="ECO:0000313" key="2">
    <source>
        <dbReference type="EMBL" id="PZE15922.1"/>
    </source>
</evidence>
<sequence length="103" mass="11784">MKIIYILIFFNALGIVIAGIWFYQEDFELEPLTVIIAFMLNVTGLIFTQNKVENKQTLGKKLKGKTHFEDNEQEAVKDINANEQEMGVDIEGKKITFKGNKQS</sequence>
<protein>
    <submittedName>
        <fullName evidence="2">Uncharacterized protein</fullName>
    </submittedName>
</protein>
<evidence type="ECO:0000313" key="3">
    <source>
        <dbReference type="Proteomes" id="UP000249248"/>
    </source>
</evidence>
<dbReference type="Proteomes" id="UP000249248">
    <property type="component" value="Unassembled WGS sequence"/>
</dbReference>
<accession>A0A2W1NJX3</accession>
<keyword evidence="1" id="KW-1133">Transmembrane helix</keyword>
<organism evidence="2 3">
    <name type="scientific">Putridiphycobacter roseus</name>
    <dbReference type="NCBI Taxonomy" id="2219161"/>
    <lineage>
        <taxon>Bacteria</taxon>
        <taxon>Pseudomonadati</taxon>
        <taxon>Bacteroidota</taxon>
        <taxon>Flavobacteriia</taxon>
        <taxon>Flavobacteriales</taxon>
        <taxon>Crocinitomicaceae</taxon>
        <taxon>Putridiphycobacter</taxon>
    </lineage>
</organism>
<reference evidence="2 3" key="1">
    <citation type="submission" date="2018-06" db="EMBL/GenBank/DDBJ databases">
        <title>The draft genome sequence of Crocinitomix sp. SM1701.</title>
        <authorList>
            <person name="Zhang X."/>
        </authorList>
    </citation>
    <scope>NUCLEOTIDE SEQUENCE [LARGE SCALE GENOMIC DNA]</scope>
    <source>
        <strain evidence="2 3">SM1701</strain>
    </source>
</reference>
<comment type="caution">
    <text evidence="2">The sequence shown here is derived from an EMBL/GenBank/DDBJ whole genome shotgun (WGS) entry which is preliminary data.</text>
</comment>
<proteinExistence type="predicted"/>
<gene>
    <name evidence="2" type="ORF">DNU06_15550</name>
</gene>
<dbReference type="RefSeq" id="WP_111064424.1">
    <property type="nucleotide sequence ID" value="NZ_JBHUCU010000012.1"/>
</dbReference>
<feature type="transmembrane region" description="Helical" evidence="1">
    <location>
        <begin position="5"/>
        <end position="23"/>
    </location>
</feature>
<name>A0A2W1NJX3_9FLAO</name>
<keyword evidence="1" id="KW-0812">Transmembrane</keyword>
<evidence type="ECO:0000256" key="1">
    <source>
        <dbReference type="SAM" id="Phobius"/>
    </source>
</evidence>
<dbReference type="AlphaFoldDB" id="A0A2W1NJX3"/>
<keyword evidence="1" id="KW-0472">Membrane</keyword>